<sequence>GAIGDLMQRGRDPLVGTTPHETIISVRIVASGDTREHASELIEPDAAEVRRRLGDLVFGEDKATLADAVAVLLLRTGCTVAVAESCTGGLLAKSLTDVSGSSKYFVRSYVTYSNQSKVELLDVSAEMLEQHGAVSEQVARAMATGCRRKAGVDYAIGITGMAGPTGGTAEKPVGLVYIALACPEGCEAQERRFGEHLLRGHIRDRACKAALNMLRLALIERAGNT</sequence>
<dbReference type="Gene3D" id="3.30.70.2860">
    <property type="match status" value="1"/>
</dbReference>
<dbReference type="InterPro" id="IPR008136">
    <property type="entry name" value="CinA_C"/>
</dbReference>
<dbReference type="InterPro" id="IPR050101">
    <property type="entry name" value="CinA"/>
</dbReference>
<accession>X0S2I2</accession>
<dbReference type="EMBL" id="BARS01005558">
    <property type="protein sequence ID" value="GAF75259.1"/>
    <property type="molecule type" value="Genomic_DNA"/>
</dbReference>
<dbReference type="NCBIfam" id="TIGR00199">
    <property type="entry name" value="PncC_domain"/>
    <property type="match status" value="1"/>
</dbReference>
<feature type="domain" description="CinA KH" evidence="2">
    <location>
        <begin position="2"/>
        <end position="59"/>
    </location>
</feature>
<dbReference type="PANTHER" id="PTHR13939:SF0">
    <property type="entry name" value="NMN AMIDOHYDROLASE-LIKE PROTEIN YFAY"/>
    <property type="match status" value="1"/>
</dbReference>
<dbReference type="InterPro" id="IPR041424">
    <property type="entry name" value="CinA_KH"/>
</dbReference>
<dbReference type="AlphaFoldDB" id="X0S2I2"/>
<feature type="non-terminal residue" evidence="3">
    <location>
        <position position="1"/>
    </location>
</feature>
<dbReference type="Pfam" id="PF02464">
    <property type="entry name" value="CinA"/>
    <property type="match status" value="1"/>
</dbReference>
<organism evidence="3">
    <name type="scientific">marine sediment metagenome</name>
    <dbReference type="NCBI Taxonomy" id="412755"/>
    <lineage>
        <taxon>unclassified sequences</taxon>
        <taxon>metagenomes</taxon>
        <taxon>ecological metagenomes</taxon>
    </lineage>
</organism>
<evidence type="ECO:0000313" key="3">
    <source>
        <dbReference type="EMBL" id="GAF75259.1"/>
    </source>
</evidence>
<dbReference type="InterPro" id="IPR036653">
    <property type="entry name" value="CinA-like_C"/>
</dbReference>
<comment type="caution">
    <text evidence="3">The sequence shown here is derived from an EMBL/GenBank/DDBJ whole genome shotgun (WGS) entry which is preliminary data.</text>
</comment>
<protein>
    <recommendedName>
        <fullName evidence="4">CinA C-terminal domain-containing protein</fullName>
    </recommendedName>
</protein>
<feature type="domain" description="CinA C-terminal" evidence="1">
    <location>
        <begin position="64"/>
        <end position="216"/>
    </location>
</feature>
<evidence type="ECO:0000259" key="1">
    <source>
        <dbReference type="Pfam" id="PF02464"/>
    </source>
</evidence>
<dbReference type="PANTHER" id="PTHR13939">
    <property type="entry name" value="NICOTINAMIDE-NUCLEOTIDE AMIDOHYDROLASE PNCC"/>
    <property type="match status" value="1"/>
</dbReference>
<evidence type="ECO:0008006" key="4">
    <source>
        <dbReference type="Google" id="ProtNLM"/>
    </source>
</evidence>
<evidence type="ECO:0000259" key="2">
    <source>
        <dbReference type="Pfam" id="PF18146"/>
    </source>
</evidence>
<dbReference type="Gene3D" id="3.90.950.20">
    <property type="entry name" value="CinA-like"/>
    <property type="match status" value="1"/>
</dbReference>
<name>X0S2I2_9ZZZZ</name>
<gene>
    <name evidence="3" type="ORF">S01H1_10908</name>
</gene>
<dbReference type="SUPFAM" id="SSF142433">
    <property type="entry name" value="CinA-like"/>
    <property type="match status" value="1"/>
</dbReference>
<dbReference type="Pfam" id="PF18146">
    <property type="entry name" value="CinA_KH"/>
    <property type="match status" value="1"/>
</dbReference>
<proteinExistence type="predicted"/>
<reference evidence="3" key="1">
    <citation type="journal article" date="2014" name="Front. Microbiol.">
        <title>High frequency of phylogenetically diverse reductive dehalogenase-homologous genes in deep subseafloor sedimentary metagenomes.</title>
        <authorList>
            <person name="Kawai M."/>
            <person name="Futagami T."/>
            <person name="Toyoda A."/>
            <person name="Takaki Y."/>
            <person name="Nishi S."/>
            <person name="Hori S."/>
            <person name="Arai W."/>
            <person name="Tsubouchi T."/>
            <person name="Morono Y."/>
            <person name="Uchiyama I."/>
            <person name="Ito T."/>
            <person name="Fujiyama A."/>
            <person name="Inagaki F."/>
            <person name="Takami H."/>
        </authorList>
    </citation>
    <scope>NUCLEOTIDE SEQUENCE</scope>
    <source>
        <strain evidence="3">Expedition CK06-06</strain>
    </source>
</reference>